<dbReference type="InterPro" id="IPR029139">
    <property type="entry name" value="QueF_N"/>
</dbReference>
<comment type="pathway">
    <text evidence="5">tRNA modification; tRNA-queuosine biosynthesis.</text>
</comment>
<evidence type="ECO:0000313" key="8">
    <source>
        <dbReference type="Proteomes" id="UP000051213"/>
    </source>
</evidence>
<comment type="catalytic activity">
    <reaction evidence="5">
        <text>7-aminomethyl-7-carbaguanine + 2 NADP(+) = 7-cyano-7-carbaguanine + 2 NADPH + 3 H(+)</text>
        <dbReference type="Rhea" id="RHEA:13409"/>
        <dbReference type="ChEBI" id="CHEBI:15378"/>
        <dbReference type="ChEBI" id="CHEBI:45075"/>
        <dbReference type="ChEBI" id="CHEBI:57783"/>
        <dbReference type="ChEBI" id="CHEBI:58349"/>
        <dbReference type="ChEBI" id="CHEBI:58703"/>
        <dbReference type="EC" id="1.7.1.13"/>
    </reaction>
</comment>
<comment type="caution">
    <text evidence="7">The sequence shown here is derived from an EMBL/GenBank/DDBJ whole genome shotgun (WGS) entry which is preliminary data.</text>
</comment>
<keyword evidence="4 5" id="KW-0560">Oxidoreductase</keyword>
<feature type="binding site" evidence="5">
    <location>
        <begin position="220"/>
        <end position="221"/>
    </location>
    <ligand>
        <name>substrate</name>
    </ligand>
</feature>
<dbReference type="UniPathway" id="UPA00392"/>
<dbReference type="GO" id="GO:0008616">
    <property type="term" value="P:tRNA queuosine(34) biosynthetic process"/>
    <property type="evidence" value="ECO:0007669"/>
    <property type="project" value="UniProtKB-UniRule"/>
</dbReference>
<gene>
    <name evidence="5" type="primary">queF</name>
    <name evidence="7" type="ORF">ABS24_05475</name>
</gene>
<protein>
    <recommendedName>
        <fullName evidence="5">NADPH-dependent 7-cyano-7-deazaguanine reductase</fullName>
        <ecNumber evidence="5">1.7.1.13</ecNumber>
    </recommendedName>
    <alternativeName>
        <fullName evidence="5">7-cyano-7-carbaguanine reductase</fullName>
    </alternativeName>
    <alternativeName>
        <fullName evidence="5">NADPH-dependent nitrile oxidoreductase</fullName>
    </alternativeName>
    <alternativeName>
        <fullName evidence="5">PreQ(0) reductase</fullName>
    </alternativeName>
</protein>
<keyword evidence="1 5" id="KW-0963">Cytoplasm</keyword>
<sequence length="273" mass="31074">MVDYSDTELGQETRYTDQYDPSLLCSIPRSKARQKSKQGALPFMGADLWTAFEISWLNSDGLPQVAIGEFFFPCISDSIIESKSFKLYLNSVIQTQYETKQALQNVLLKDLSAASGSQVEIVLYELSEYAGFNPISESEGVCVDQQSVVIDTYQPDASLLNADQQELVTETLYSHLLKTNCPVTNQPDWASIYISYQGPRIDRTGLLKYIVSYRMHQDFHEQCVEQIFADLMALCQPTELSVYARYMRRGGLDINPYRSTTFTRPPSMRQVRQ</sequence>
<dbReference type="AlphaFoldDB" id="A0A0R2U288"/>
<dbReference type="EMBL" id="LICA01000240">
    <property type="protein sequence ID" value="KRO93548.1"/>
    <property type="molecule type" value="Genomic_DNA"/>
</dbReference>
<proteinExistence type="inferred from homology"/>
<comment type="function">
    <text evidence="5">Catalyzes the NADPH-dependent reduction of 7-cyano-7-deazaguanine (preQ0) to 7-aminomethyl-7-deazaguanine (preQ1).</text>
</comment>
<feature type="binding site" evidence="5">
    <location>
        <begin position="249"/>
        <end position="250"/>
    </location>
    <ligand>
        <name>NADPH</name>
        <dbReference type="ChEBI" id="CHEBI:57783"/>
    </ligand>
</feature>
<feature type="binding site" evidence="5">
    <location>
        <begin position="80"/>
        <end position="82"/>
    </location>
    <ligand>
        <name>substrate</name>
    </ligand>
</feature>
<feature type="active site" description="Thioimide intermediate" evidence="5">
    <location>
        <position position="181"/>
    </location>
</feature>
<evidence type="ECO:0000256" key="5">
    <source>
        <dbReference type="HAMAP-Rule" id="MF_00817"/>
    </source>
</evidence>
<feature type="domain" description="NADPH-dependent 7-cyano-7-deazaguanine reductase N-terminal" evidence="6">
    <location>
        <begin position="15"/>
        <end position="122"/>
    </location>
</feature>
<dbReference type="NCBIfam" id="TIGR03138">
    <property type="entry name" value="QueF"/>
    <property type="match status" value="1"/>
</dbReference>
<evidence type="ECO:0000259" key="6">
    <source>
        <dbReference type="Pfam" id="PF14819"/>
    </source>
</evidence>
<dbReference type="GO" id="GO:0033739">
    <property type="term" value="F:preQ1 synthase activity"/>
    <property type="evidence" value="ECO:0007669"/>
    <property type="project" value="UniProtKB-UniRule"/>
</dbReference>
<dbReference type="Pfam" id="PF14819">
    <property type="entry name" value="QueF_N"/>
    <property type="match status" value="1"/>
</dbReference>
<name>A0A0R2U288_9GAMM</name>
<dbReference type="SUPFAM" id="SSF55620">
    <property type="entry name" value="Tetrahydrobiopterin biosynthesis enzymes-like"/>
    <property type="match status" value="1"/>
</dbReference>
<dbReference type="GO" id="GO:0005737">
    <property type="term" value="C:cytoplasm"/>
    <property type="evidence" value="ECO:0007669"/>
    <property type="project" value="UniProtKB-SubCell"/>
</dbReference>
<comment type="subunit">
    <text evidence="5">Homodimer.</text>
</comment>
<feature type="binding site" evidence="5">
    <location>
        <begin position="82"/>
        <end position="83"/>
    </location>
    <ligand>
        <name>NADPH</name>
        <dbReference type="ChEBI" id="CHEBI:57783"/>
    </ligand>
</feature>
<dbReference type="Proteomes" id="UP000051213">
    <property type="component" value="Unassembled WGS sequence"/>
</dbReference>
<dbReference type="PANTHER" id="PTHR34354">
    <property type="entry name" value="NADPH-DEPENDENT 7-CYANO-7-DEAZAGUANINE REDUCTASE"/>
    <property type="match status" value="1"/>
</dbReference>
<dbReference type="PIRSF" id="PIRSF004750">
    <property type="entry name" value="Nitrile_oxidored_YqcD_prd"/>
    <property type="match status" value="1"/>
</dbReference>
<evidence type="ECO:0000256" key="2">
    <source>
        <dbReference type="ARBA" id="ARBA00022785"/>
    </source>
</evidence>
<dbReference type="Gene3D" id="3.30.1130.10">
    <property type="match status" value="2"/>
</dbReference>
<evidence type="ECO:0000256" key="1">
    <source>
        <dbReference type="ARBA" id="ARBA00022490"/>
    </source>
</evidence>
<dbReference type="EC" id="1.7.1.13" evidence="5"/>
<keyword evidence="3 5" id="KW-0521">NADP</keyword>
<evidence type="ECO:0000256" key="4">
    <source>
        <dbReference type="ARBA" id="ARBA00023002"/>
    </source>
</evidence>
<comment type="subcellular location">
    <subcellularLocation>
        <location evidence="5">Cytoplasm</location>
    </subcellularLocation>
</comment>
<dbReference type="InterPro" id="IPR029500">
    <property type="entry name" value="QueF"/>
</dbReference>
<dbReference type="InterPro" id="IPR043133">
    <property type="entry name" value="GTP-CH-I_C/QueF"/>
</dbReference>
<reference evidence="7 8" key="1">
    <citation type="submission" date="2015-10" db="EMBL/GenBank/DDBJ databases">
        <title>Metagenome-Assembled Genomes uncover a global brackish microbiome.</title>
        <authorList>
            <person name="Hugerth L.W."/>
            <person name="Larsson J."/>
            <person name="Alneberg J."/>
            <person name="Lindh M.V."/>
            <person name="Legrand C."/>
            <person name="Pinhassi J."/>
            <person name="Andersson A.F."/>
        </authorList>
    </citation>
    <scope>NUCLEOTIDE SEQUENCE [LARGE SCALE GENOMIC DNA]</scope>
    <source>
        <strain evidence="7">BACL26 MAG-121220-bin70</strain>
    </source>
</reference>
<dbReference type="HAMAP" id="MF_00817">
    <property type="entry name" value="QueF_type2"/>
    <property type="match status" value="1"/>
</dbReference>
<evidence type="ECO:0000313" key="7">
    <source>
        <dbReference type="EMBL" id="KRO93548.1"/>
    </source>
</evidence>
<comment type="similarity">
    <text evidence="5">Belongs to the GTP cyclohydrolase I family. QueF type 2 subfamily.</text>
</comment>
<feature type="active site" description="Proton donor" evidence="5">
    <location>
        <position position="188"/>
    </location>
</feature>
<dbReference type="PANTHER" id="PTHR34354:SF1">
    <property type="entry name" value="NADPH-DEPENDENT 7-CYANO-7-DEAZAGUANINE REDUCTASE"/>
    <property type="match status" value="1"/>
</dbReference>
<keyword evidence="2 5" id="KW-0671">Queuosine biosynthesis</keyword>
<dbReference type="InterPro" id="IPR016428">
    <property type="entry name" value="QueF_type2"/>
</dbReference>
<organism evidence="7 8">
    <name type="scientific">SAR92 bacterium BACL26 MAG-121220-bin70</name>
    <dbReference type="NCBI Taxonomy" id="1655626"/>
    <lineage>
        <taxon>Bacteria</taxon>
        <taxon>Pseudomonadati</taxon>
        <taxon>Pseudomonadota</taxon>
        <taxon>Gammaproteobacteria</taxon>
        <taxon>Cellvibrionales</taxon>
        <taxon>Porticoccaceae</taxon>
        <taxon>SAR92 clade</taxon>
    </lineage>
</organism>
<dbReference type="Pfam" id="PF14489">
    <property type="entry name" value="QueF"/>
    <property type="match status" value="1"/>
</dbReference>
<evidence type="ECO:0000256" key="3">
    <source>
        <dbReference type="ARBA" id="ARBA00022857"/>
    </source>
</evidence>
<accession>A0A0R2U288</accession>
<dbReference type="InterPro" id="IPR050084">
    <property type="entry name" value="NADPH_dep_7-cyano-7-deazaG_red"/>
</dbReference>